<dbReference type="Proteomes" id="UP000699042">
    <property type="component" value="Unassembled WGS sequence"/>
</dbReference>
<sequence>MTLQAHLALEVLALQRRLIQRSKNARYQSSLLSYFHNELLAKHFSISEPPTLFLTASMSQHHVDVIPIYKARNGGTTLDSGNTRTITAQSRLSAQRFDEYSRIFGSTVVVGGSIKSTPGRPAFSLENGRLDVRDHPLG</sequence>
<name>A0A9P7QSW4_9PEZI</name>
<keyword evidence="2" id="KW-1185">Reference proteome</keyword>
<evidence type="ECO:0000313" key="1">
    <source>
        <dbReference type="EMBL" id="KAG7041942.1"/>
    </source>
</evidence>
<dbReference type="AlphaFoldDB" id="A0A9P7QSW4"/>
<protein>
    <submittedName>
        <fullName evidence="1">Uncharacterized protein</fullName>
    </submittedName>
</protein>
<comment type="caution">
    <text evidence="1">The sequence shown here is derived from an EMBL/GenBank/DDBJ whole genome shotgun (WGS) entry which is preliminary data.</text>
</comment>
<evidence type="ECO:0000313" key="2">
    <source>
        <dbReference type="Proteomes" id="UP000699042"/>
    </source>
</evidence>
<accession>A0A9P7QSW4</accession>
<reference evidence="1" key="1">
    <citation type="submission" date="2021-05" db="EMBL/GenBank/DDBJ databases">
        <title>Comparative genomics of three Colletotrichum scovillei strains and genetic complementation revealed genes involved fungal growth and virulence on chili pepper.</title>
        <authorList>
            <person name="Hsieh D.-K."/>
            <person name="Chuang S.-C."/>
            <person name="Chen C.-Y."/>
            <person name="Chao Y.-T."/>
            <person name="Lu M.-Y.J."/>
            <person name="Lee M.-H."/>
            <person name="Shih M.-C."/>
        </authorList>
    </citation>
    <scope>NUCLEOTIDE SEQUENCE</scope>
    <source>
        <strain evidence="1">Coll-153</strain>
    </source>
</reference>
<gene>
    <name evidence="1" type="ORF">JMJ77_012458</name>
</gene>
<dbReference type="EMBL" id="JAESDN010000014">
    <property type="protein sequence ID" value="KAG7041942.1"/>
    <property type="molecule type" value="Genomic_DNA"/>
</dbReference>
<organism evidence="1 2">
    <name type="scientific">Colletotrichum scovillei</name>
    <dbReference type="NCBI Taxonomy" id="1209932"/>
    <lineage>
        <taxon>Eukaryota</taxon>
        <taxon>Fungi</taxon>
        <taxon>Dikarya</taxon>
        <taxon>Ascomycota</taxon>
        <taxon>Pezizomycotina</taxon>
        <taxon>Sordariomycetes</taxon>
        <taxon>Hypocreomycetidae</taxon>
        <taxon>Glomerellales</taxon>
        <taxon>Glomerellaceae</taxon>
        <taxon>Colletotrichum</taxon>
        <taxon>Colletotrichum acutatum species complex</taxon>
    </lineage>
</organism>
<proteinExistence type="predicted"/>